<dbReference type="Gene3D" id="2.40.128.520">
    <property type="match status" value="1"/>
</dbReference>
<dbReference type="InterPro" id="IPR019223">
    <property type="entry name" value="DUF2147"/>
</dbReference>
<proteinExistence type="predicted"/>
<keyword evidence="3" id="KW-1185">Reference proteome</keyword>
<evidence type="ECO:0000259" key="1">
    <source>
        <dbReference type="Pfam" id="PF09917"/>
    </source>
</evidence>
<feature type="domain" description="DUF2147" evidence="1">
    <location>
        <begin position="45"/>
        <end position="159"/>
    </location>
</feature>
<protein>
    <submittedName>
        <fullName evidence="2">DUF2147 domain-containing protein</fullName>
    </submittedName>
</protein>
<dbReference type="RefSeq" id="WP_343891256.1">
    <property type="nucleotide sequence ID" value="NZ_BAAAEH010000040.1"/>
</dbReference>
<sequence length="169" mass="18840">MMMLNGAKPPVLPRGLLRLVRWLPPILLCLAVPSPCVGGAPVTEGVWLMDAKVAVQIFDCGEMMCGRIIWLIIPRDAQGVLNRDLRNPDAALRQRPLCGMTILWALHPVGSDKWEGGWFYNPFDGETYRVSARLKSADVMTARIYRGLPLFGKTKTLQRVVHGTVEGWC</sequence>
<accession>A0ABU9Y2D1</accession>
<evidence type="ECO:0000313" key="2">
    <source>
        <dbReference type="EMBL" id="MEN2789958.1"/>
    </source>
</evidence>
<organism evidence="2 3">
    <name type="scientific">Sphingomonas oligophenolica</name>
    <dbReference type="NCBI Taxonomy" id="301154"/>
    <lineage>
        <taxon>Bacteria</taxon>
        <taxon>Pseudomonadati</taxon>
        <taxon>Pseudomonadota</taxon>
        <taxon>Alphaproteobacteria</taxon>
        <taxon>Sphingomonadales</taxon>
        <taxon>Sphingomonadaceae</taxon>
        <taxon>Sphingomonas</taxon>
    </lineage>
</organism>
<evidence type="ECO:0000313" key="3">
    <source>
        <dbReference type="Proteomes" id="UP001419910"/>
    </source>
</evidence>
<comment type="caution">
    <text evidence="2">The sequence shown here is derived from an EMBL/GenBank/DDBJ whole genome shotgun (WGS) entry which is preliminary data.</text>
</comment>
<reference evidence="2 3" key="1">
    <citation type="submission" date="2024-05" db="EMBL/GenBank/DDBJ databases">
        <authorList>
            <person name="Liu Q."/>
            <person name="Xin Y.-H."/>
        </authorList>
    </citation>
    <scope>NUCLEOTIDE SEQUENCE [LARGE SCALE GENOMIC DNA]</scope>
    <source>
        <strain evidence="2 3">CGMCC 1.10181</strain>
    </source>
</reference>
<dbReference type="PANTHER" id="PTHR36919:SF2">
    <property type="entry name" value="BLL6627 PROTEIN"/>
    <property type="match status" value="1"/>
</dbReference>
<dbReference type="Proteomes" id="UP001419910">
    <property type="component" value="Unassembled WGS sequence"/>
</dbReference>
<dbReference type="Pfam" id="PF09917">
    <property type="entry name" value="DUF2147"/>
    <property type="match status" value="1"/>
</dbReference>
<dbReference type="PANTHER" id="PTHR36919">
    <property type="entry name" value="BLR1215 PROTEIN"/>
    <property type="match status" value="1"/>
</dbReference>
<dbReference type="EMBL" id="JBDIME010000006">
    <property type="protein sequence ID" value="MEN2789958.1"/>
    <property type="molecule type" value="Genomic_DNA"/>
</dbReference>
<name>A0ABU9Y2D1_9SPHN</name>
<gene>
    <name evidence="2" type="ORF">ABC974_10000</name>
</gene>